<evidence type="ECO:0000256" key="3">
    <source>
        <dbReference type="ARBA" id="ARBA00022692"/>
    </source>
</evidence>
<evidence type="ECO:0000256" key="2">
    <source>
        <dbReference type="ARBA" id="ARBA00022475"/>
    </source>
</evidence>
<feature type="transmembrane region" description="Helical" evidence="6">
    <location>
        <begin position="114"/>
        <end position="131"/>
    </location>
</feature>
<proteinExistence type="predicted"/>
<feature type="transmembrane region" description="Helical" evidence="6">
    <location>
        <begin position="253"/>
        <end position="278"/>
    </location>
</feature>
<reference evidence="7 8" key="1">
    <citation type="submission" date="2019-03" db="EMBL/GenBank/DDBJ databases">
        <title>Nitrincola sp. nov. isolated from an Indian soda lake.</title>
        <authorList>
            <person name="Joshi A."/>
            <person name="Thite S.V."/>
            <person name="Joseph N."/>
            <person name="Dhotre D."/>
            <person name="Moorthy M."/>
            <person name="Shouche Y.S."/>
        </authorList>
    </citation>
    <scope>NUCLEOTIDE SEQUENCE [LARGE SCALE GENOMIC DNA]</scope>
    <source>
        <strain evidence="7 8">MEB193</strain>
    </source>
</reference>
<feature type="transmembrane region" description="Helical" evidence="6">
    <location>
        <begin position="290"/>
        <end position="312"/>
    </location>
</feature>
<evidence type="ECO:0000256" key="6">
    <source>
        <dbReference type="SAM" id="Phobius"/>
    </source>
</evidence>
<dbReference type="InterPro" id="IPR043428">
    <property type="entry name" value="LivM-like"/>
</dbReference>
<gene>
    <name evidence="7" type="ORF">E1H14_12715</name>
</gene>
<feature type="transmembrane region" description="Helical" evidence="6">
    <location>
        <begin position="10"/>
        <end position="26"/>
    </location>
</feature>
<feature type="transmembrane region" description="Helical" evidence="6">
    <location>
        <begin position="58"/>
        <end position="77"/>
    </location>
</feature>
<dbReference type="InterPro" id="IPR001851">
    <property type="entry name" value="ABC_transp_permease"/>
</dbReference>
<evidence type="ECO:0000313" key="8">
    <source>
        <dbReference type="Proteomes" id="UP000325302"/>
    </source>
</evidence>
<keyword evidence="4 6" id="KW-1133">Transmembrane helix</keyword>
<keyword evidence="2" id="KW-1003">Cell membrane</keyword>
<dbReference type="EMBL" id="SMRS01000012">
    <property type="protein sequence ID" value="KAA0873597.1"/>
    <property type="molecule type" value="Genomic_DNA"/>
</dbReference>
<name>A0A5A9VYI1_9GAMM</name>
<keyword evidence="8" id="KW-1185">Reference proteome</keyword>
<dbReference type="Pfam" id="PF02653">
    <property type="entry name" value="BPD_transp_2"/>
    <property type="match status" value="1"/>
</dbReference>
<evidence type="ECO:0000256" key="1">
    <source>
        <dbReference type="ARBA" id="ARBA00004429"/>
    </source>
</evidence>
<evidence type="ECO:0000256" key="4">
    <source>
        <dbReference type="ARBA" id="ARBA00022989"/>
    </source>
</evidence>
<comment type="caution">
    <text evidence="7">The sequence shown here is derived from an EMBL/GenBank/DDBJ whole genome shotgun (WGS) entry which is preliminary data.</text>
</comment>
<feature type="transmembrane region" description="Helical" evidence="6">
    <location>
        <begin position="32"/>
        <end position="53"/>
    </location>
</feature>
<dbReference type="PANTHER" id="PTHR30482:SF17">
    <property type="entry name" value="ABC TRANSPORTER ATP-BINDING PROTEIN"/>
    <property type="match status" value="1"/>
</dbReference>
<keyword evidence="3 6" id="KW-0812">Transmembrane</keyword>
<dbReference type="PANTHER" id="PTHR30482">
    <property type="entry name" value="HIGH-AFFINITY BRANCHED-CHAIN AMINO ACID TRANSPORT SYSTEM PERMEASE"/>
    <property type="match status" value="1"/>
</dbReference>
<dbReference type="GO" id="GO:0015658">
    <property type="term" value="F:branched-chain amino acid transmembrane transporter activity"/>
    <property type="evidence" value="ECO:0007669"/>
    <property type="project" value="InterPro"/>
</dbReference>
<sequence length="320" mass="36468">MLFQKRSERLFIWIFFPLMLMMPLFLDGNIFYINKLSSILIFALFVMSLDYLVGRCGLITLGHAMFYGLGGYIFYIIAPQNEAVNFWVYTFYICVISAAIALIVGFLVLRTSGIYMIMITLAIAQMFFYYFSDSMEFGGIDGVFLYLKPETSFLGIKMFDLDNPTHFYYLCLFSLFNTLVFFKVIMASKFGRVVDATRENPERTTALGYNVFVFRLASYVIASALGAYAGYLFSMQYGFVNPSMLSWQTSGTALVMLILGGMGSIYGAILGTFAYEGLHYFFEHLTEHWMLFMGSAIILMVILLKKGIAGYIEKLLEKRS</sequence>
<accession>A0A5A9VYI1</accession>
<feature type="transmembrane region" description="Helical" evidence="6">
    <location>
        <begin position="167"/>
        <end position="186"/>
    </location>
</feature>
<organism evidence="7 8">
    <name type="scientific">Nitrincola tapanii</name>
    <dbReference type="NCBI Taxonomy" id="1708751"/>
    <lineage>
        <taxon>Bacteria</taxon>
        <taxon>Pseudomonadati</taxon>
        <taxon>Pseudomonadota</taxon>
        <taxon>Gammaproteobacteria</taxon>
        <taxon>Oceanospirillales</taxon>
        <taxon>Oceanospirillaceae</taxon>
        <taxon>Nitrincola</taxon>
    </lineage>
</organism>
<dbReference type="CDD" id="cd06581">
    <property type="entry name" value="TM_PBP1_LivM_like"/>
    <property type="match status" value="1"/>
</dbReference>
<feature type="transmembrane region" description="Helical" evidence="6">
    <location>
        <begin position="207"/>
        <end position="233"/>
    </location>
</feature>
<evidence type="ECO:0000313" key="7">
    <source>
        <dbReference type="EMBL" id="KAA0873597.1"/>
    </source>
</evidence>
<dbReference type="AlphaFoldDB" id="A0A5A9VYI1"/>
<protein>
    <submittedName>
        <fullName evidence="7">Branched-chain amino acid ABC transporter permease</fullName>
    </submittedName>
</protein>
<feature type="transmembrane region" description="Helical" evidence="6">
    <location>
        <begin position="89"/>
        <end position="109"/>
    </location>
</feature>
<comment type="subcellular location">
    <subcellularLocation>
        <location evidence="1">Cell inner membrane</location>
        <topology evidence="1">Multi-pass membrane protein</topology>
    </subcellularLocation>
</comment>
<dbReference type="RefSeq" id="WP_149391861.1">
    <property type="nucleotide sequence ID" value="NZ_SMRS01000012.1"/>
</dbReference>
<dbReference type="GO" id="GO:0005886">
    <property type="term" value="C:plasma membrane"/>
    <property type="evidence" value="ECO:0007669"/>
    <property type="project" value="UniProtKB-SubCell"/>
</dbReference>
<keyword evidence="5 6" id="KW-0472">Membrane</keyword>
<dbReference type="Proteomes" id="UP000325302">
    <property type="component" value="Unassembled WGS sequence"/>
</dbReference>
<dbReference type="OrthoDB" id="9034298at2"/>
<evidence type="ECO:0000256" key="5">
    <source>
        <dbReference type="ARBA" id="ARBA00023136"/>
    </source>
</evidence>